<dbReference type="GO" id="GO:0004585">
    <property type="term" value="F:ornithine carbamoyltransferase activity"/>
    <property type="evidence" value="ECO:0007669"/>
    <property type="project" value="UniProtKB-UniRule"/>
</dbReference>
<dbReference type="Pfam" id="PF00185">
    <property type="entry name" value="OTCace"/>
    <property type="match status" value="1"/>
</dbReference>
<dbReference type="STRING" id="872965.SE16_14395"/>
<comment type="pathway">
    <text evidence="1">Amino-acid biosynthesis; L-arginine biosynthesis; L-arginine from L-ornithine and carbamoyl phosphate: step 1/3.</text>
</comment>
<evidence type="ECO:0000256" key="7">
    <source>
        <dbReference type="HAMAP-Rule" id="MF_01109"/>
    </source>
</evidence>
<evidence type="ECO:0000256" key="3">
    <source>
        <dbReference type="ARBA" id="ARBA00013007"/>
    </source>
</evidence>
<dbReference type="PANTHER" id="PTHR45753:SF3">
    <property type="entry name" value="ORNITHINE TRANSCARBAMYLASE, MITOCHONDRIAL"/>
    <property type="match status" value="1"/>
</dbReference>
<keyword evidence="7" id="KW-0963">Cytoplasm</keyword>
<feature type="binding site" evidence="7">
    <location>
        <position position="221"/>
    </location>
    <ligand>
        <name>L-ornithine</name>
        <dbReference type="ChEBI" id="CHEBI:46911"/>
    </ligand>
</feature>
<dbReference type="PRINTS" id="PR00102">
    <property type="entry name" value="OTCASE"/>
</dbReference>
<evidence type="ECO:0000313" key="12">
    <source>
        <dbReference type="Proteomes" id="UP000037784"/>
    </source>
</evidence>
<dbReference type="OrthoDB" id="9802587at2"/>
<evidence type="ECO:0000313" key="13">
    <source>
        <dbReference type="Proteomes" id="UP000050502"/>
    </source>
</evidence>
<keyword evidence="5 7" id="KW-0808">Transferase</keyword>
<dbReference type="GO" id="GO:0005737">
    <property type="term" value="C:cytoplasm"/>
    <property type="evidence" value="ECO:0007669"/>
    <property type="project" value="UniProtKB-SubCell"/>
</dbReference>
<comment type="catalytic activity">
    <reaction evidence="6 7">
        <text>carbamoyl phosphate + L-ornithine = L-citrulline + phosphate + H(+)</text>
        <dbReference type="Rhea" id="RHEA:19513"/>
        <dbReference type="ChEBI" id="CHEBI:15378"/>
        <dbReference type="ChEBI" id="CHEBI:43474"/>
        <dbReference type="ChEBI" id="CHEBI:46911"/>
        <dbReference type="ChEBI" id="CHEBI:57743"/>
        <dbReference type="ChEBI" id="CHEBI:58228"/>
        <dbReference type="EC" id="2.1.3.3"/>
    </reaction>
</comment>
<dbReference type="EMBL" id="LGKN01000009">
    <property type="protein sequence ID" value="KPL86468.1"/>
    <property type="molecule type" value="Genomic_DNA"/>
</dbReference>
<keyword evidence="12" id="KW-1185">Reference proteome</keyword>
<dbReference type="GO" id="GO:0016597">
    <property type="term" value="F:amino acid binding"/>
    <property type="evidence" value="ECO:0007669"/>
    <property type="project" value="InterPro"/>
</dbReference>
<dbReference type="InterPro" id="IPR006130">
    <property type="entry name" value="Asp/Orn_carbamoylTrfase"/>
</dbReference>
<comment type="subcellular location">
    <subcellularLocation>
        <location evidence="7">Cytoplasm</location>
    </subcellularLocation>
</comment>
<gene>
    <name evidence="10" type="ORF">ARMA_0663</name>
    <name evidence="11" type="ORF">SE16_14395</name>
</gene>
<dbReference type="PANTHER" id="PTHR45753">
    <property type="entry name" value="ORNITHINE CARBAMOYLTRANSFERASE, MITOCHONDRIAL"/>
    <property type="match status" value="1"/>
</dbReference>
<evidence type="ECO:0000313" key="11">
    <source>
        <dbReference type="EMBL" id="KPL86468.1"/>
    </source>
</evidence>
<accession>A0A0M9UBX6</accession>
<dbReference type="InterPro" id="IPR002292">
    <property type="entry name" value="Orn/put_carbamltrans"/>
</dbReference>
<proteinExistence type="inferred from homology"/>
<feature type="domain" description="Aspartate/ornithine carbamoyltransferase Asp/Orn-binding" evidence="8">
    <location>
        <begin position="149"/>
        <end position="301"/>
    </location>
</feature>
<dbReference type="HAMAP" id="MF_01109">
    <property type="entry name" value="OTCase"/>
    <property type="match status" value="1"/>
</dbReference>
<comment type="caution">
    <text evidence="10">The sequence shown here is derived from an EMBL/GenBank/DDBJ whole genome shotgun (WGS) entry which is preliminary data.</text>
</comment>
<dbReference type="PATRIC" id="fig|872965.6.peg.2527"/>
<evidence type="ECO:0000259" key="8">
    <source>
        <dbReference type="Pfam" id="PF00185"/>
    </source>
</evidence>
<dbReference type="SUPFAM" id="SSF53671">
    <property type="entry name" value="Aspartate/ornithine carbamoyltransferase"/>
    <property type="match status" value="1"/>
</dbReference>
<comment type="similarity">
    <text evidence="2 7">Belongs to the aspartate/ornithine carbamoyltransferase superfamily. OTCase family.</text>
</comment>
<reference evidence="10 12" key="1">
    <citation type="journal article" date="2015" name="Genome Announc.">
        <title>Draft Genome Sequence of a Heterotrophic Facultative Anaerobic Thermophilic Bacterium, Ardenticatena maritima Strain 110ST.</title>
        <authorList>
            <person name="Kawaichi S."/>
            <person name="Yoshida T."/>
            <person name="Sako Y."/>
            <person name="Nakamura R."/>
        </authorList>
    </citation>
    <scope>NUCLEOTIDE SEQUENCE [LARGE SCALE GENOMIC DNA]</scope>
    <source>
        <strain evidence="10 12">110S</strain>
    </source>
</reference>
<feature type="binding site" evidence="7">
    <location>
        <position position="290"/>
    </location>
    <ligand>
        <name>carbamoyl phosphate</name>
        <dbReference type="ChEBI" id="CHEBI:58228"/>
    </ligand>
</feature>
<evidence type="ECO:0000256" key="5">
    <source>
        <dbReference type="ARBA" id="ARBA00022679"/>
    </source>
</evidence>
<dbReference type="FunCoup" id="A0A0M9UBX6">
    <property type="interactions" value="420"/>
</dbReference>
<dbReference type="InterPro" id="IPR006131">
    <property type="entry name" value="Asp_carbamoyltransf_Asp/Orn-bd"/>
</dbReference>
<dbReference type="NCBIfam" id="TIGR00658">
    <property type="entry name" value="orni_carb_tr"/>
    <property type="match status" value="1"/>
</dbReference>
<evidence type="ECO:0000259" key="9">
    <source>
        <dbReference type="Pfam" id="PF02729"/>
    </source>
</evidence>
<dbReference type="Proteomes" id="UP000050502">
    <property type="component" value="Unassembled WGS sequence"/>
</dbReference>
<feature type="binding site" evidence="7">
    <location>
        <begin position="262"/>
        <end position="263"/>
    </location>
    <ligand>
        <name>carbamoyl phosphate</name>
        <dbReference type="ChEBI" id="CHEBI:58228"/>
    </ligand>
</feature>
<protein>
    <recommendedName>
        <fullName evidence="4 7">Ornithine carbamoyltransferase</fullName>
        <shortName evidence="7">OTCase</shortName>
        <ecNumber evidence="3 7">2.1.3.3</ecNumber>
    </recommendedName>
</protein>
<evidence type="ECO:0000256" key="2">
    <source>
        <dbReference type="ARBA" id="ARBA00007805"/>
    </source>
</evidence>
<feature type="binding site" evidence="7">
    <location>
        <position position="103"/>
    </location>
    <ligand>
        <name>carbamoyl phosphate</name>
        <dbReference type="ChEBI" id="CHEBI:58228"/>
    </ligand>
</feature>
<dbReference type="NCBIfam" id="NF001986">
    <property type="entry name" value="PRK00779.1"/>
    <property type="match status" value="1"/>
</dbReference>
<dbReference type="InParanoid" id="A0A0M9UBX6"/>
<dbReference type="InterPro" id="IPR036901">
    <property type="entry name" value="Asp/Orn_carbamoylTrfase_sf"/>
</dbReference>
<dbReference type="GO" id="GO:0042450">
    <property type="term" value="P:L-arginine biosynthetic process via ornithine"/>
    <property type="evidence" value="ECO:0007669"/>
    <property type="project" value="UniProtKB-UniRule"/>
</dbReference>
<reference evidence="11 13" key="2">
    <citation type="submission" date="2015-07" db="EMBL/GenBank/DDBJ databases">
        <title>Whole genome sequence of Ardenticatena maritima DSM 23922.</title>
        <authorList>
            <person name="Hemp J."/>
            <person name="Ward L.M."/>
            <person name="Pace L.A."/>
            <person name="Fischer W.W."/>
        </authorList>
    </citation>
    <scope>NUCLEOTIDE SEQUENCE [LARGE SCALE GENOMIC DNA]</scope>
    <source>
        <strain evidence="11 13">110S</strain>
    </source>
</reference>
<feature type="binding site" evidence="7">
    <location>
        <position position="79"/>
    </location>
    <ligand>
        <name>carbamoyl phosphate</name>
        <dbReference type="ChEBI" id="CHEBI:58228"/>
    </ligand>
</feature>
<evidence type="ECO:0000256" key="4">
    <source>
        <dbReference type="ARBA" id="ARBA00016634"/>
    </source>
</evidence>
<dbReference type="AlphaFoldDB" id="A0A0M9UBX6"/>
<dbReference type="Gene3D" id="3.40.50.1370">
    <property type="entry name" value="Aspartate/ornithine carbamoyltransferase"/>
    <property type="match status" value="2"/>
</dbReference>
<dbReference type="EC" id="2.1.3.3" evidence="3 7"/>
<dbReference type="Proteomes" id="UP000037784">
    <property type="component" value="Unassembled WGS sequence"/>
</dbReference>
<evidence type="ECO:0000256" key="1">
    <source>
        <dbReference type="ARBA" id="ARBA00004975"/>
    </source>
</evidence>
<organism evidence="10 12">
    <name type="scientific">Ardenticatena maritima</name>
    <dbReference type="NCBI Taxonomy" id="872965"/>
    <lineage>
        <taxon>Bacteria</taxon>
        <taxon>Bacillati</taxon>
        <taxon>Chloroflexota</taxon>
        <taxon>Ardenticatenia</taxon>
        <taxon>Ardenticatenales</taxon>
        <taxon>Ardenticatenaceae</taxon>
        <taxon>Ardenticatena</taxon>
    </lineage>
</organism>
<evidence type="ECO:0000256" key="6">
    <source>
        <dbReference type="ARBA" id="ARBA00048772"/>
    </source>
</evidence>
<dbReference type="FunFam" id="3.40.50.1370:FF:000008">
    <property type="entry name" value="Ornithine carbamoyltransferase"/>
    <property type="match status" value="1"/>
</dbReference>
<reference evidence="12" key="3">
    <citation type="submission" date="2015-08" db="EMBL/GenBank/DDBJ databases">
        <title>Draft Genome Sequence of a Heterotrophic Facultative Anaerobic Bacterium Ardenticatena maritima Strain 110S.</title>
        <authorList>
            <person name="Kawaichi S."/>
            <person name="Yoshida T."/>
            <person name="Sako Y."/>
            <person name="Nakamura R."/>
        </authorList>
    </citation>
    <scope>NUCLEOTIDE SEQUENCE [LARGE SCALE GENOMIC DNA]</scope>
    <source>
        <strain evidence="12">110S</strain>
    </source>
</reference>
<dbReference type="EMBL" id="BBZA01000038">
    <property type="protein sequence ID" value="GAP62240.1"/>
    <property type="molecule type" value="Genomic_DNA"/>
</dbReference>
<comment type="caution">
    <text evidence="7">Lacks conserved residue(s) required for the propagation of feature annotation.</text>
</comment>
<dbReference type="InterPro" id="IPR024904">
    <property type="entry name" value="OTCase_ArgI"/>
</dbReference>
<feature type="domain" description="Aspartate/ornithine carbamoyltransferase carbamoyl-P binding" evidence="9">
    <location>
        <begin position="2"/>
        <end position="143"/>
    </location>
</feature>
<dbReference type="RefSeq" id="WP_054492166.1">
    <property type="nucleotide sequence ID" value="NZ_BBZA01000038.1"/>
</dbReference>
<feature type="binding site" evidence="7">
    <location>
        <begin position="225"/>
        <end position="226"/>
    </location>
    <ligand>
        <name>L-ornithine</name>
        <dbReference type="ChEBI" id="CHEBI:46911"/>
    </ligand>
</feature>
<dbReference type="InterPro" id="IPR006132">
    <property type="entry name" value="Asp/Orn_carbamoyltranf_P-bd"/>
</dbReference>
<dbReference type="Pfam" id="PF02729">
    <property type="entry name" value="OTCace_N"/>
    <property type="match status" value="1"/>
</dbReference>
<evidence type="ECO:0000313" key="10">
    <source>
        <dbReference type="EMBL" id="GAP62240.1"/>
    </source>
</evidence>
<feature type="binding site" evidence="7">
    <location>
        <position position="161"/>
    </location>
    <ligand>
        <name>L-ornithine</name>
        <dbReference type="ChEBI" id="CHEBI:46911"/>
    </ligand>
</feature>
<dbReference type="PRINTS" id="PR00100">
    <property type="entry name" value="AOTCASE"/>
</dbReference>
<dbReference type="GO" id="GO:0019240">
    <property type="term" value="P:citrulline biosynthetic process"/>
    <property type="evidence" value="ECO:0007669"/>
    <property type="project" value="TreeGrafter"/>
</dbReference>
<name>A0A0M9UBX6_9CHLR</name>
<feature type="binding site" evidence="7">
    <location>
        <begin position="130"/>
        <end position="133"/>
    </location>
    <ligand>
        <name>carbamoyl phosphate</name>
        <dbReference type="ChEBI" id="CHEBI:58228"/>
    </ligand>
</feature>
<sequence length="306" mass="33880">MRHFLDISSLTRDEFFHLLTLSRRLKEEYKTYGANPPILQGKILGMIFQKPSLRTRVSFDVAMLHLGGQALYLSPNEIQLGKRESVPDVARVMGRYVHAIMARVFAHSDVETLAAYAGVPVINGLSDYSHPCQALADYLTMWERWGTFEGKTLAWVGDGNNVLHSLLHAAPLAGVRVQIATPEGYEPDAATVENARAAGVDVLLTHDPREAVRGADAIYTDVWTSMGQEAEYAERVKVFTPYQVNSDLVAASGNPDVIVMHCLPAHRGEEITDDVADGPHSVLWDQAENRLHAQKGLLVWLLTEVN</sequence>